<proteinExistence type="predicted"/>
<reference evidence="2 3" key="1">
    <citation type="journal article" date="2010" name="BMC Genomics">
        <title>The complete genome of Zunongwangia profunda SM-A87 reveals its adaptation to the deep-sea environment and ecological role in sedimentary organic nitrogen degradation.</title>
        <authorList>
            <person name="Qin Q.L."/>
            <person name="Zhang X.Y."/>
            <person name="Wang X.M."/>
            <person name="Liu G.M."/>
            <person name="Chen X.L."/>
            <person name="Xie B.B."/>
            <person name="Dang H.Y."/>
            <person name="Zhou B.C."/>
            <person name="Yu J."/>
            <person name="Zhang Y.Z."/>
        </authorList>
    </citation>
    <scope>NUCLEOTIDE SEQUENCE [LARGE SCALE GENOMIC DNA]</scope>
    <source>
        <strain evidence="3">DSM 18752 / CCTCC AB 206139 / SM-A87</strain>
    </source>
</reference>
<dbReference type="KEGG" id="zpr:ZPR_0150"/>
<dbReference type="EMBL" id="CP001650">
    <property type="protein sequence ID" value="ADF50513.1"/>
    <property type="molecule type" value="Genomic_DNA"/>
</dbReference>
<keyword evidence="1" id="KW-0812">Transmembrane</keyword>
<dbReference type="AlphaFoldDB" id="D5BCK0"/>
<gene>
    <name evidence="2" type="ordered locus">ZPR_0150</name>
</gene>
<sequence>MEDNKKATLKLAWLFAPLPMAIGIGSNCFNILKAVFWKYWDVFQVLNVFPAFHFF</sequence>
<protein>
    <submittedName>
        <fullName evidence="2">Uncharacterized protein</fullName>
    </submittedName>
</protein>
<keyword evidence="1" id="KW-1133">Transmembrane helix</keyword>
<accession>D5BCK0</accession>
<keyword evidence="3" id="KW-1185">Reference proteome</keyword>
<evidence type="ECO:0000256" key="1">
    <source>
        <dbReference type="SAM" id="Phobius"/>
    </source>
</evidence>
<dbReference type="Proteomes" id="UP000001654">
    <property type="component" value="Chromosome"/>
</dbReference>
<feature type="transmembrane region" description="Helical" evidence="1">
    <location>
        <begin position="12"/>
        <end position="32"/>
    </location>
</feature>
<name>D5BCK0_ZUNPS</name>
<keyword evidence="1" id="KW-0472">Membrane</keyword>
<dbReference type="HOGENOM" id="CLU_3031606_0_0_10"/>
<evidence type="ECO:0000313" key="2">
    <source>
        <dbReference type="EMBL" id="ADF50513.1"/>
    </source>
</evidence>
<evidence type="ECO:0000313" key="3">
    <source>
        <dbReference type="Proteomes" id="UP000001654"/>
    </source>
</evidence>
<organism evidence="2 3">
    <name type="scientific">Zunongwangia profunda (strain DSM 18752 / CCTCC AB 206139 / SM-A87)</name>
    <name type="common">Wangia profunda</name>
    <dbReference type="NCBI Taxonomy" id="655815"/>
    <lineage>
        <taxon>Bacteria</taxon>
        <taxon>Pseudomonadati</taxon>
        <taxon>Bacteroidota</taxon>
        <taxon>Flavobacteriia</taxon>
        <taxon>Flavobacteriales</taxon>
        <taxon>Flavobacteriaceae</taxon>
        <taxon>Zunongwangia</taxon>
    </lineage>
</organism>